<gene>
    <name evidence="5" type="ORF">H9889_09645</name>
</gene>
<dbReference type="InterPro" id="IPR025158">
    <property type="entry name" value="Mg_chelat-rel_C"/>
</dbReference>
<dbReference type="InterPro" id="IPR000523">
    <property type="entry name" value="Mg_chelatse_chII-like_cat_dom"/>
</dbReference>
<dbReference type="InterPro" id="IPR003593">
    <property type="entry name" value="AAA+_ATPase"/>
</dbReference>
<dbReference type="InterPro" id="IPR004482">
    <property type="entry name" value="Mg_chelat-rel"/>
</dbReference>
<organism evidence="5 6">
    <name type="scientific">Candidatus Ignatzschineria merdigallinarum</name>
    <dbReference type="NCBI Taxonomy" id="2838621"/>
    <lineage>
        <taxon>Bacteria</taxon>
        <taxon>Pseudomonadati</taxon>
        <taxon>Pseudomonadota</taxon>
        <taxon>Gammaproteobacteria</taxon>
        <taxon>Cardiobacteriales</taxon>
        <taxon>Ignatzschineriaceae</taxon>
        <taxon>Ignatzschineria</taxon>
    </lineage>
</organism>
<dbReference type="Gene3D" id="3.40.50.300">
    <property type="entry name" value="P-loop containing nucleotide triphosphate hydrolases"/>
    <property type="match status" value="1"/>
</dbReference>
<dbReference type="Pfam" id="PF01078">
    <property type="entry name" value="Mg_chelatase"/>
    <property type="match status" value="1"/>
</dbReference>
<evidence type="ECO:0000313" key="6">
    <source>
        <dbReference type="Proteomes" id="UP000823934"/>
    </source>
</evidence>
<dbReference type="EMBL" id="DXHP01000208">
    <property type="protein sequence ID" value="HIW07569.1"/>
    <property type="molecule type" value="Genomic_DNA"/>
</dbReference>
<evidence type="ECO:0000256" key="2">
    <source>
        <dbReference type="ARBA" id="ARBA00022741"/>
    </source>
</evidence>
<accession>A0A9D1Q7N6</accession>
<dbReference type="PANTHER" id="PTHR32039:SF7">
    <property type="entry name" value="COMPETENCE PROTEIN COMM"/>
    <property type="match status" value="1"/>
</dbReference>
<dbReference type="Proteomes" id="UP000823934">
    <property type="component" value="Unassembled WGS sequence"/>
</dbReference>
<dbReference type="GO" id="GO:0005524">
    <property type="term" value="F:ATP binding"/>
    <property type="evidence" value="ECO:0007669"/>
    <property type="project" value="UniProtKB-KW"/>
</dbReference>
<evidence type="ECO:0000259" key="4">
    <source>
        <dbReference type="SMART" id="SM00382"/>
    </source>
</evidence>
<dbReference type="InterPro" id="IPR001208">
    <property type="entry name" value="MCM_dom"/>
</dbReference>
<evidence type="ECO:0000256" key="3">
    <source>
        <dbReference type="ARBA" id="ARBA00022840"/>
    </source>
</evidence>
<dbReference type="InterPro" id="IPR045006">
    <property type="entry name" value="CHLI-like"/>
</dbReference>
<dbReference type="NCBIfam" id="NF007365">
    <property type="entry name" value="PRK09862.1"/>
    <property type="match status" value="1"/>
</dbReference>
<evidence type="ECO:0000256" key="1">
    <source>
        <dbReference type="ARBA" id="ARBA00006354"/>
    </source>
</evidence>
<dbReference type="Pfam" id="PF13335">
    <property type="entry name" value="Mg_chelatase_C"/>
    <property type="match status" value="1"/>
</dbReference>
<comment type="caution">
    <text evidence="5">The sequence shown here is derived from an EMBL/GenBank/DDBJ whole genome shotgun (WGS) entry which is preliminary data.</text>
</comment>
<dbReference type="InterPro" id="IPR027417">
    <property type="entry name" value="P-loop_NTPase"/>
</dbReference>
<dbReference type="SUPFAM" id="SSF52540">
    <property type="entry name" value="P-loop containing nucleoside triphosphate hydrolases"/>
    <property type="match status" value="1"/>
</dbReference>
<evidence type="ECO:0000313" key="5">
    <source>
        <dbReference type="EMBL" id="HIW07569.1"/>
    </source>
</evidence>
<dbReference type="Pfam" id="PF13541">
    <property type="entry name" value="ChlI"/>
    <property type="match status" value="1"/>
</dbReference>
<feature type="domain" description="AAA+ ATPase" evidence="4">
    <location>
        <begin position="207"/>
        <end position="389"/>
    </location>
</feature>
<keyword evidence="2" id="KW-0547">Nucleotide-binding</keyword>
<dbReference type="PRINTS" id="PR01657">
    <property type="entry name" value="MCMFAMILY"/>
</dbReference>
<name>A0A9D1Q7N6_9GAMM</name>
<dbReference type="SUPFAM" id="SSF54211">
    <property type="entry name" value="Ribosomal protein S5 domain 2-like"/>
    <property type="match status" value="1"/>
</dbReference>
<dbReference type="GO" id="GO:0003677">
    <property type="term" value="F:DNA binding"/>
    <property type="evidence" value="ECO:0007669"/>
    <property type="project" value="InterPro"/>
</dbReference>
<dbReference type="AlphaFoldDB" id="A0A9D1Q7N6"/>
<dbReference type="NCBIfam" id="TIGR00368">
    <property type="entry name" value="YifB family Mg chelatase-like AAA ATPase"/>
    <property type="match status" value="1"/>
</dbReference>
<dbReference type="InterPro" id="IPR014721">
    <property type="entry name" value="Ribsml_uS5_D2-typ_fold_subgr"/>
</dbReference>
<dbReference type="PANTHER" id="PTHR32039">
    <property type="entry name" value="MAGNESIUM-CHELATASE SUBUNIT CHLI"/>
    <property type="match status" value="1"/>
</dbReference>
<reference evidence="5" key="2">
    <citation type="submission" date="2021-04" db="EMBL/GenBank/DDBJ databases">
        <authorList>
            <person name="Gilroy R."/>
        </authorList>
    </citation>
    <scope>NUCLEOTIDE SEQUENCE</scope>
    <source>
        <strain evidence="5">CHK160-9182</strain>
    </source>
</reference>
<keyword evidence="3" id="KW-0067">ATP-binding</keyword>
<protein>
    <submittedName>
        <fullName evidence="5">YifB family Mg chelatase-like AAA ATPase</fullName>
    </submittedName>
</protein>
<dbReference type="InterPro" id="IPR020568">
    <property type="entry name" value="Ribosomal_Su5_D2-typ_SF"/>
</dbReference>
<proteinExistence type="inferred from homology"/>
<dbReference type="Gene3D" id="3.30.230.10">
    <property type="match status" value="1"/>
</dbReference>
<sequence>MVSVIYTRALNALYAPEVRVEVHISNGLPALTIVGMPETAVKESKDRVIAAIINSGFEFPNRKITINLSPADLPKEGGRYDLPIALGILEASGQIEKDPKRYEFVGEVALTGELRPISGLLPTAIQVMKSKGALIVPEDGAEEIGFLHYDHFLMARTLREVVDFIDGKLSLVKPPEITIQNPEEHRDFAEVKGQFFAKRALEIAAAGGHNLLLIGPPGTGKTMLASRFITIMPSMTRDEAIESAMIASISRQGFRAEQFGIRPYRTPHHTASSVALVGGGTYPKPGEISLAHHGVLFLDELPEFNRSVLEVLREPLESGKIHVSRAMQQVEFPAKFQLLSAMNPCPCGYFGDPVHECSCSDYAIARYRGRVSGPMLDRIDLHVEVPRISTEELQSTQAGESSITIRTRVDHARELQMQRRSKMNADLSVNEIEEDCALGEAESKLLEMAQKRLNFSPRSYHRILRVARTIADLDGSSMINSRHLTESLAFRALDRGYQGSTKTS</sequence>
<comment type="similarity">
    <text evidence="1">Belongs to the Mg-chelatase subunits D/I family. ComM subfamily.</text>
</comment>
<reference evidence="5" key="1">
    <citation type="journal article" date="2021" name="PeerJ">
        <title>Extensive microbial diversity within the chicken gut microbiome revealed by metagenomics and culture.</title>
        <authorList>
            <person name="Gilroy R."/>
            <person name="Ravi A."/>
            <person name="Getino M."/>
            <person name="Pursley I."/>
            <person name="Horton D.L."/>
            <person name="Alikhan N.F."/>
            <person name="Baker D."/>
            <person name="Gharbi K."/>
            <person name="Hall N."/>
            <person name="Watson M."/>
            <person name="Adriaenssens E.M."/>
            <person name="Foster-Nyarko E."/>
            <person name="Jarju S."/>
            <person name="Secka A."/>
            <person name="Antonio M."/>
            <person name="Oren A."/>
            <person name="Chaudhuri R.R."/>
            <person name="La Ragione R."/>
            <person name="Hildebrand F."/>
            <person name="Pallen M.J."/>
        </authorList>
    </citation>
    <scope>NUCLEOTIDE SEQUENCE</scope>
    <source>
        <strain evidence="5">CHK160-9182</strain>
    </source>
</reference>
<dbReference type="SMART" id="SM00382">
    <property type="entry name" value="AAA"/>
    <property type="match status" value="1"/>
</dbReference>